<dbReference type="InterPro" id="IPR013785">
    <property type="entry name" value="Aldolase_TIM"/>
</dbReference>
<evidence type="ECO:0000259" key="8">
    <source>
        <dbReference type="PROSITE" id="PS51918"/>
    </source>
</evidence>
<evidence type="ECO:0000256" key="5">
    <source>
        <dbReference type="ARBA" id="ARBA00023004"/>
    </source>
</evidence>
<dbReference type="SMART" id="SM00729">
    <property type="entry name" value="Elp3"/>
    <property type="match status" value="1"/>
</dbReference>
<reference evidence="9 10" key="1">
    <citation type="journal article" date="2010" name="PLoS ONE">
        <title>The glycobiome of the rumen bacterium Butyrivibrio proteoclasticus B316(T) highlights adaptation to a polysaccharide-rich environment.</title>
        <authorList>
            <person name="Kelly W.J."/>
            <person name="Leahy S.C."/>
            <person name="Altermann E."/>
            <person name="Yeoman C.J."/>
            <person name="Dunne J.C."/>
            <person name="Kong Z."/>
            <person name="Pacheco D.M."/>
            <person name="Li D."/>
            <person name="Noel S.J."/>
            <person name="Moon C.D."/>
            <person name="Cookson A.L."/>
            <person name="Attwood G.T."/>
        </authorList>
    </citation>
    <scope>NUCLEOTIDE SEQUENCE [LARGE SCALE GENOMIC DNA]</scope>
    <source>
        <strain evidence="10">ATCC 51982 / DSM 14932 / B316</strain>
    </source>
</reference>
<evidence type="ECO:0000313" key="9">
    <source>
        <dbReference type="EMBL" id="ADL34634.1"/>
    </source>
</evidence>
<dbReference type="RefSeq" id="WP_013281288.1">
    <property type="nucleotide sequence ID" value="NC_014387.1"/>
</dbReference>
<dbReference type="SFLD" id="SFLDG01386">
    <property type="entry name" value="main_SPASM_domain-containing"/>
    <property type="match status" value="1"/>
</dbReference>
<dbReference type="InterPro" id="IPR000385">
    <property type="entry name" value="MoaA_NifB_PqqE_Fe-S-bd_CS"/>
</dbReference>
<dbReference type="InterPro" id="IPR058240">
    <property type="entry name" value="rSAM_sf"/>
</dbReference>
<dbReference type="PANTHER" id="PTHR43273:SF3">
    <property type="entry name" value="ANAEROBIC SULFATASE-MATURATING ENZYME HOMOLOG ASLB-RELATED"/>
    <property type="match status" value="1"/>
</dbReference>
<dbReference type="SFLD" id="SFLDG01067">
    <property type="entry name" value="SPASM/twitch_domain_containing"/>
    <property type="match status" value="1"/>
</dbReference>
<dbReference type="CDD" id="cd01335">
    <property type="entry name" value="Radical_SAM"/>
    <property type="match status" value="1"/>
</dbReference>
<evidence type="ECO:0000256" key="6">
    <source>
        <dbReference type="ARBA" id="ARBA00023014"/>
    </source>
</evidence>
<dbReference type="InterPro" id="IPR023867">
    <property type="entry name" value="Sulphatase_maturase_rSAM"/>
</dbReference>
<proteinExistence type="inferred from homology"/>
<dbReference type="GO" id="GO:0016491">
    <property type="term" value="F:oxidoreductase activity"/>
    <property type="evidence" value="ECO:0007669"/>
    <property type="project" value="InterPro"/>
</dbReference>
<dbReference type="GO" id="GO:0046872">
    <property type="term" value="F:metal ion binding"/>
    <property type="evidence" value="ECO:0007669"/>
    <property type="project" value="UniProtKB-KW"/>
</dbReference>
<dbReference type="SFLD" id="SFLDG01384">
    <property type="entry name" value="thioether_bond_formation_requi"/>
    <property type="match status" value="1"/>
</dbReference>
<keyword evidence="2" id="KW-0004">4Fe-4S</keyword>
<evidence type="ECO:0000256" key="1">
    <source>
        <dbReference type="ARBA" id="ARBA00001966"/>
    </source>
</evidence>
<dbReference type="InterPro" id="IPR007197">
    <property type="entry name" value="rSAM"/>
</dbReference>
<keyword evidence="5" id="KW-0408">Iron</keyword>
<gene>
    <name evidence="9" type="ordered locus">bpr_I1900</name>
</gene>
<dbReference type="InterPro" id="IPR024023">
    <property type="entry name" value="rSAM_paired_HxsB"/>
</dbReference>
<evidence type="ECO:0000256" key="2">
    <source>
        <dbReference type="ARBA" id="ARBA00022485"/>
    </source>
</evidence>
<dbReference type="AlphaFoldDB" id="E0RWV8"/>
<keyword evidence="4" id="KW-0479">Metal-binding</keyword>
<dbReference type="STRING" id="515622.bpr_I1900"/>
<evidence type="ECO:0000256" key="7">
    <source>
        <dbReference type="ARBA" id="ARBA00023601"/>
    </source>
</evidence>
<comment type="cofactor">
    <cofactor evidence="1">
        <name>[4Fe-4S] cluster</name>
        <dbReference type="ChEBI" id="CHEBI:49883"/>
    </cofactor>
</comment>
<dbReference type="PANTHER" id="PTHR43273">
    <property type="entry name" value="ANAEROBIC SULFATASE-MATURATING ENZYME HOMOLOG ASLB-RELATED"/>
    <property type="match status" value="1"/>
</dbReference>
<keyword evidence="10" id="KW-1185">Reference proteome</keyword>
<dbReference type="GO" id="GO:0051539">
    <property type="term" value="F:4 iron, 4 sulfur cluster binding"/>
    <property type="evidence" value="ECO:0007669"/>
    <property type="project" value="UniProtKB-KW"/>
</dbReference>
<evidence type="ECO:0000313" key="10">
    <source>
        <dbReference type="Proteomes" id="UP000001299"/>
    </source>
</evidence>
<name>E0RWV8_BUTPB</name>
<dbReference type="eggNOG" id="COG0641">
    <property type="taxonomic scope" value="Bacteria"/>
</dbReference>
<dbReference type="SUPFAM" id="SSF102114">
    <property type="entry name" value="Radical SAM enzymes"/>
    <property type="match status" value="1"/>
</dbReference>
<evidence type="ECO:0000256" key="3">
    <source>
        <dbReference type="ARBA" id="ARBA00022691"/>
    </source>
</evidence>
<dbReference type="HOGENOM" id="CLU_009273_2_0_9"/>
<keyword evidence="3" id="KW-0949">S-adenosyl-L-methionine</keyword>
<dbReference type="EMBL" id="CP001810">
    <property type="protein sequence ID" value="ADL34634.1"/>
    <property type="molecule type" value="Genomic_DNA"/>
</dbReference>
<evidence type="ECO:0000256" key="4">
    <source>
        <dbReference type="ARBA" id="ARBA00022723"/>
    </source>
</evidence>
<keyword evidence="6" id="KW-0411">Iron-sulfur</keyword>
<dbReference type="KEGG" id="bpb:bpr_I1900"/>
<dbReference type="Gene3D" id="3.20.20.70">
    <property type="entry name" value="Aldolase class I"/>
    <property type="match status" value="1"/>
</dbReference>
<dbReference type="NCBIfam" id="TIGR03978">
    <property type="entry name" value="rSAM_paired_1"/>
    <property type="match status" value="1"/>
</dbReference>
<dbReference type="Proteomes" id="UP000001299">
    <property type="component" value="Chromosome 1"/>
</dbReference>
<accession>E0RWV8</accession>
<comment type="similarity">
    <text evidence="7">Belongs to the radical SAM superfamily. Anaerobic sulfatase-maturating enzyme family.</text>
</comment>
<dbReference type="Pfam" id="PF04055">
    <property type="entry name" value="Radical_SAM"/>
    <property type="match status" value="1"/>
</dbReference>
<organism evidence="9 10">
    <name type="scientific">Butyrivibrio proteoclasticus (strain ATCC 51982 / DSM 14932 / B316)</name>
    <name type="common">Clostridium proteoclasticum</name>
    <dbReference type="NCBI Taxonomy" id="515622"/>
    <lineage>
        <taxon>Bacteria</taxon>
        <taxon>Bacillati</taxon>
        <taxon>Bacillota</taxon>
        <taxon>Clostridia</taxon>
        <taxon>Lachnospirales</taxon>
        <taxon>Lachnospiraceae</taxon>
        <taxon>Butyrivibrio</taxon>
    </lineage>
</organism>
<feature type="domain" description="Radical SAM core" evidence="8">
    <location>
        <begin position="75"/>
        <end position="306"/>
    </location>
</feature>
<dbReference type="PROSITE" id="PS51918">
    <property type="entry name" value="RADICAL_SAM"/>
    <property type="match status" value="1"/>
</dbReference>
<dbReference type="PROSITE" id="PS01305">
    <property type="entry name" value="MOAA_NIFB_PQQE"/>
    <property type="match status" value="1"/>
</dbReference>
<dbReference type="SFLD" id="SFLDS00029">
    <property type="entry name" value="Radical_SAM"/>
    <property type="match status" value="1"/>
</dbReference>
<sequence length="466" mass="52542">MRLNYFNFKEYDGKYLITNDFGNYAFLDTQEFKRLLKDKAVSNPVLSAELLDKKFIYEESDLLFLQKNRMAIRETRGYVALATSLHIFVVTTACNMSCVYCQANNGKNCSNLFMTRDIAERAVEIALESPTRCLSFEFQGGEPLLNFDVIKYIVEIAEKDKGDHEINYNVVSNLTLLTDEMVDFFKEHDFGVSTSLDGSEEVHNNNRRLSDGSGTYGKVVESLGKLRSAGLHVGAIETTTRKALTHAKEVVEGYLNLGFDSIFIRPLTPLGRAAIKWDEIGYTPEEFLEFYANVMDELIEINKNGRYMREDHSSIFLEKMHGYMVNYMELRSPCGAGIGQLAYYADGNIYTCDEARMVSEMGDKSFLLGSVFENSYSEVIKNGTCKAVCAASILETIPSCCDCAYQPYCGVCPVVNYALQGDVIEKYPRGYRCKINSGILDYLFGIIKSDNKDSIEVLESWSNLDG</sequence>
<dbReference type="InterPro" id="IPR006638">
    <property type="entry name" value="Elp3/MiaA/NifB-like_rSAM"/>
</dbReference>
<protein>
    <submittedName>
        <fullName evidence="9">Radical SAM domain-containing protein</fullName>
    </submittedName>
</protein>
<dbReference type="GO" id="GO:0032324">
    <property type="term" value="P:molybdopterin cofactor biosynthetic process"/>
    <property type="evidence" value="ECO:0007669"/>
    <property type="project" value="UniProtKB-ARBA"/>
</dbReference>